<evidence type="ECO:0000313" key="1">
    <source>
        <dbReference type="EMBL" id="PKQ79582.1"/>
    </source>
</evidence>
<gene>
    <name evidence="1" type="ORF">AOX56_13460</name>
</gene>
<dbReference type="EMBL" id="LJZX01000030">
    <property type="protein sequence ID" value="PKQ79582.1"/>
    <property type="molecule type" value="Genomic_DNA"/>
</dbReference>
<name>A0A2N3J1Q3_AERSO</name>
<dbReference type="RefSeq" id="WP_101317082.1">
    <property type="nucleotide sequence ID" value="NZ_CAWNSS010000030.1"/>
</dbReference>
<dbReference type="InterPro" id="IPR021077">
    <property type="entry name" value="Phage_phi-Lf_Orf112"/>
</dbReference>
<proteinExistence type="predicted"/>
<sequence length="116" mass="14053">MERELTKNFIFRWFECGLSEEETANLCFVSVRQVTYWDKGKEIPPVYKRLMRMASGRELPTIWKHWEGWRMMNDCLVSPTGVRFDRRRIEALAIIQVERSERQMAAFYWRKKLGVM</sequence>
<comment type="caution">
    <text evidence="1">The sequence shown here is derived from an EMBL/GenBank/DDBJ whole genome shotgun (WGS) entry which is preliminary data.</text>
</comment>
<protein>
    <submittedName>
        <fullName evidence="1">Regulator</fullName>
    </submittedName>
</protein>
<accession>A0A2N3J1Q3</accession>
<dbReference type="Proteomes" id="UP000233526">
    <property type="component" value="Unassembled WGS sequence"/>
</dbReference>
<evidence type="ECO:0000313" key="2">
    <source>
        <dbReference type="Proteomes" id="UP000233526"/>
    </source>
</evidence>
<organism evidence="1 2">
    <name type="scientific">Aeromonas sobria</name>
    <dbReference type="NCBI Taxonomy" id="646"/>
    <lineage>
        <taxon>Bacteria</taxon>
        <taxon>Pseudomonadati</taxon>
        <taxon>Pseudomonadota</taxon>
        <taxon>Gammaproteobacteria</taxon>
        <taxon>Aeromonadales</taxon>
        <taxon>Aeromonadaceae</taxon>
        <taxon>Aeromonas</taxon>
    </lineage>
</organism>
<dbReference type="Pfam" id="PF12375">
    <property type="entry name" value="DUF3653"/>
    <property type="match status" value="1"/>
</dbReference>
<dbReference type="AlphaFoldDB" id="A0A2N3J1Q3"/>
<reference evidence="1 2" key="1">
    <citation type="journal article" date="2017" name="Front. Microbiol.">
        <title>Strong Genomic and Phenotypic Heterogeneity in the Aeromonas sobria Species Complex.</title>
        <authorList>
            <person name="Gauthier J."/>
            <person name="Vincent A.T."/>
            <person name="Charette S.J."/>
            <person name="Derome N."/>
        </authorList>
    </citation>
    <scope>NUCLEOTIDE SEQUENCE [LARGE SCALE GENOMIC DNA]</scope>
    <source>
        <strain evidence="1 2">JF2635</strain>
    </source>
</reference>